<evidence type="ECO:0000256" key="1">
    <source>
        <dbReference type="SAM" id="MobiDB-lite"/>
    </source>
</evidence>
<name>A0A834IB67_RHYFE</name>
<proteinExistence type="predicted"/>
<organism evidence="2 3">
    <name type="scientific">Rhynchophorus ferrugineus</name>
    <name type="common">Red palm weevil</name>
    <name type="synonym">Curculio ferrugineus</name>
    <dbReference type="NCBI Taxonomy" id="354439"/>
    <lineage>
        <taxon>Eukaryota</taxon>
        <taxon>Metazoa</taxon>
        <taxon>Ecdysozoa</taxon>
        <taxon>Arthropoda</taxon>
        <taxon>Hexapoda</taxon>
        <taxon>Insecta</taxon>
        <taxon>Pterygota</taxon>
        <taxon>Neoptera</taxon>
        <taxon>Endopterygota</taxon>
        <taxon>Coleoptera</taxon>
        <taxon>Polyphaga</taxon>
        <taxon>Cucujiformia</taxon>
        <taxon>Curculionidae</taxon>
        <taxon>Dryophthorinae</taxon>
        <taxon>Rhynchophorus</taxon>
    </lineage>
</organism>
<dbReference type="Proteomes" id="UP000625711">
    <property type="component" value="Unassembled WGS sequence"/>
</dbReference>
<reference evidence="2" key="1">
    <citation type="submission" date="2020-08" db="EMBL/GenBank/DDBJ databases">
        <title>Genome sequencing and assembly of the red palm weevil Rhynchophorus ferrugineus.</title>
        <authorList>
            <person name="Dias G.B."/>
            <person name="Bergman C.M."/>
            <person name="Manee M."/>
        </authorList>
    </citation>
    <scope>NUCLEOTIDE SEQUENCE</scope>
    <source>
        <strain evidence="2">AA-2017</strain>
        <tissue evidence="2">Whole larva</tissue>
    </source>
</reference>
<dbReference type="EMBL" id="JAACXV010008116">
    <property type="protein sequence ID" value="KAF7276171.1"/>
    <property type="molecule type" value="Genomic_DNA"/>
</dbReference>
<accession>A0A834IB67</accession>
<protein>
    <submittedName>
        <fullName evidence="2">Uncharacterized protein</fullName>
    </submittedName>
</protein>
<sequence length="45" mass="4857">MTSGKRAASPSPSDVQTVAKHQRKQANPMPSSSPDVPWQFHPTAI</sequence>
<comment type="caution">
    <text evidence="2">The sequence shown here is derived from an EMBL/GenBank/DDBJ whole genome shotgun (WGS) entry which is preliminary data.</text>
</comment>
<feature type="region of interest" description="Disordered" evidence="1">
    <location>
        <begin position="1"/>
        <end position="45"/>
    </location>
</feature>
<feature type="non-terminal residue" evidence="2">
    <location>
        <position position="45"/>
    </location>
</feature>
<gene>
    <name evidence="2" type="ORF">GWI33_010853</name>
</gene>
<dbReference type="AlphaFoldDB" id="A0A834IB67"/>
<evidence type="ECO:0000313" key="2">
    <source>
        <dbReference type="EMBL" id="KAF7276171.1"/>
    </source>
</evidence>
<keyword evidence="3" id="KW-1185">Reference proteome</keyword>
<evidence type="ECO:0000313" key="3">
    <source>
        <dbReference type="Proteomes" id="UP000625711"/>
    </source>
</evidence>